<dbReference type="GO" id="GO:0005543">
    <property type="term" value="F:phospholipid binding"/>
    <property type="evidence" value="ECO:0007669"/>
    <property type="project" value="TreeGrafter"/>
</dbReference>
<name>A0AAW3FFP6_9BACT</name>
<dbReference type="GO" id="GO:0008915">
    <property type="term" value="F:lipid-A-disaccharide synthase activity"/>
    <property type="evidence" value="ECO:0007669"/>
    <property type="project" value="UniProtKB-UniRule"/>
</dbReference>
<dbReference type="Pfam" id="PF02684">
    <property type="entry name" value="LpxB"/>
    <property type="match status" value="1"/>
</dbReference>
<evidence type="ECO:0000313" key="11">
    <source>
        <dbReference type="EMBL" id="KGF27476.1"/>
    </source>
</evidence>
<dbReference type="RefSeq" id="WP_036869882.1">
    <property type="nucleotide sequence ID" value="NZ_JRNJ01000053.1"/>
</dbReference>
<dbReference type="NCBIfam" id="TIGR00215">
    <property type="entry name" value="lpxB"/>
    <property type="match status" value="1"/>
</dbReference>
<evidence type="ECO:0000256" key="3">
    <source>
        <dbReference type="ARBA" id="ARBA00020902"/>
    </source>
</evidence>
<dbReference type="AlphaFoldDB" id="A0AAW3FFP6"/>
<evidence type="ECO:0000256" key="5">
    <source>
        <dbReference type="ARBA" id="ARBA00022556"/>
    </source>
</evidence>
<evidence type="ECO:0000313" key="12">
    <source>
        <dbReference type="Proteomes" id="UP000029533"/>
    </source>
</evidence>
<comment type="catalytic activity">
    <reaction evidence="9">
        <text>a lipid X + a UDP-2-N,3-O-bis[(3R)-3-hydroxyacyl]-alpha-D-glucosamine = a lipid A disaccharide + UDP + H(+)</text>
        <dbReference type="Rhea" id="RHEA:67828"/>
        <dbReference type="ChEBI" id="CHEBI:15378"/>
        <dbReference type="ChEBI" id="CHEBI:58223"/>
        <dbReference type="ChEBI" id="CHEBI:137748"/>
        <dbReference type="ChEBI" id="CHEBI:176338"/>
        <dbReference type="ChEBI" id="CHEBI:176343"/>
        <dbReference type="EC" id="2.4.1.182"/>
    </reaction>
</comment>
<gene>
    <name evidence="11" type="ORF">HMPREF2132_06060</name>
</gene>
<dbReference type="EMBL" id="JRNJ01000053">
    <property type="protein sequence ID" value="KGF27476.1"/>
    <property type="molecule type" value="Genomic_DNA"/>
</dbReference>
<sequence>MKYYLIVGEASGDLHASRLMQSLKQYDPEAEFRFFGGDLMTKVGGTRVKHYRELAYMGFIPVLLHLPTIFKNMKMCKEDILRWQPDVVILIDYPGFNLSIAKFVKKHTRIPVYYYISPKIWAWKEWRIKAIKRDVQEMFSILPFEIPFYEKKHNYKIHYVGNPTAEEVDNFRHIYTESKDEFCQKNGLSAKPIIAILAGSRKQEIKDNLPSMLEAARHFEDYQMVIAAAPSVGEAYYKKFLGDSEAKMVKMQTYELLSHSTVALVTSGTATLETALLNVPQVVCYETPVPKLIRFAFKHIIKVRFISLVNLIADKEIVQELFADRFSIYNIANELYRILPGQPGRERMLTDYQLVRERLGNEVAPDNAARLMVEKLTGRRFD</sequence>
<dbReference type="EC" id="2.4.1.182" evidence="2 10"/>
<organism evidence="11 12">
    <name type="scientific">Prevotella histicola JCM 15637 = DNF00424</name>
    <dbReference type="NCBI Taxonomy" id="1236504"/>
    <lineage>
        <taxon>Bacteria</taxon>
        <taxon>Pseudomonadati</taxon>
        <taxon>Bacteroidota</taxon>
        <taxon>Bacteroidia</taxon>
        <taxon>Bacteroidales</taxon>
        <taxon>Prevotellaceae</taxon>
        <taxon>Prevotella</taxon>
    </lineage>
</organism>
<evidence type="ECO:0000256" key="2">
    <source>
        <dbReference type="ARBA" id="ARBA00012687"/>
    </source>
</evidence>
<evidence type="ECO:0000256" key="7">
    <source>
        <dbReference type="ARBA" id="ARBA00022679"/>
    </source>
</evidence>
<evidence type="ECO:0000256" key="1">
    <source>
        <dbReference type="ARBA" id="ARBA00002056"/>
    </source>
</evidence>
<keyword evidence="7" id="KW-0808">Transferase</keyword>
<comment type="function">
    <text evidence="1">Condensation of UDP-2,3-diacylglucosamine and 2,3-diacylglucosamine-1-phosphate to form lipid A disaccharide, a precursor of lipid A, a phosphorylated glycolipid that anchors the lipopolysaccharide to the outer membrane of the cell.</text>
</comment>
<dbReference type="GO" id="GO:0016020">
    <property type="term" value="C:membrane"/>
    <property type="evidence" value="ECO:0007669"/>
    <property type="project" value="GOC"/>
</dbReference>
<dbReference type="PANTHER" id="PTHR30372">
    <property type="entry name" value="LIPID-A-DISACCHARIDE SYNTHASE"/>
    <property type="match status" value="1"/>
</dbReference>
<keyword evidence="4" id="KW-0444">Lipid biosynthesis</keyword>
<dbReference type="Proteomes" id="UP000029533">
    <property type="component" value="Unassembled WGS sequence"/>
</dbReference>
<proteinExistence type="predicted"/>
<keyword evidence="8" id="KW-0443">Lipid metabolism</keyword>
<accession>A0AAW3FFP6</accession>
<reference evidence="11 12" key="1">
    <citation type="submission" date="2014-07" db="EMBL/GenBank/DDBJ databases">
        <authorList>
            <person name="McCorrison J."/>
            <person name="Sanka R."/>
            <person name="Torralba M."/>
            <person name="Gillis M."/>
            <person name="Haft D.H."/>
            <person name="Methe B."/>
            <person name="Sutton G."/>
            <person name="Nelson K.E."/>
        </authorList>
    </citation>
    <scope>NUCLEOTIDE SEQUENCE [LARGE SCALE GENOMIC DNA]</scope>
    <source>
        <strain evidence="11 12">DNF00424</strain>
    </source>
</reference>
<evidence type="ECO:0000256" key="6">
    <source>
        <dbReference type="ARBA" id="ARBA00022676"/>
    </source>
</evidence>
<dbReference type="GO" id="GO:0009245">
    <property type="term" value="P:lipid A biosynthetic process"/>
    <property type="evidence" value="ECO:0007669"/>
    <property type="project" value="UniProtKB-UniRule"/>
</dbReference>
<dbReference type="InterPro" id="IPR003835">
    <property type="entry name" value="Glyco_trans_19"/>
</dbReference>
<protein>
    <recommendedName>
        <fullName evidence="3 10">Lipid-A-disaccharide synthase</fullName>
        <ecNumber evidence="2 10">2.4.1.182</ecNumber>
    </recommendedName>
</protein>
<dbReference type="PANTHER" id="PTHR30372:SF4">
    <property type="entry name" value="LIPID-A-DISACCHARIDE SYNTHASE, MITOCHONDRIAL-RELATED"/>
    <property type="match status" value="1"/>
</dbReference>
<evidence type="ECO:0000256" key="10">
    <source>
        <dbReference type="NCBIfam" id="TIGR00215"/>
    </source>
</evidence>
<comment type="caution">
    <text evidence="11">The sequence shown here is derived from an EMBL/GenBank/DDBJ whole genome shotgun (WGS) entry which is preliminary data.</text>
</comment>
<keyword evidence="6" id="KW-0328">Glycosyltransferase</keyword>
<evidence type="ECO:0000256" key="8">
    <source>
        <dbReference type="ARBA" id="ARBA00023098"/>
    </source>
</evidence>
<evidence type="ECO:0000256" key="4">
    <source>
        <dbReference type="ARBA" id="ARBA00022516"/>
    </source>
</evidence>
<dbReference type="SUPFAM" id="SSF53756">
    <property type="entry name" value="UDP-Glycosyltransferase/glycogen phosphorylase"/>
    <property type="match status" value="1"/>
</dbReference>
<keyword evidence="5" id="KW-0441">Lipid A biosynthesis</keyword>
<evidence type="ECO:0000256" key="9">
    <source>
        <dbReference type="ARBA" id="ARBA00048975"/>
    </source>
</evidence>